<evidence type="ECO:0000313" key="6">
    <source>
        <dbReference type="EMBL" id="MBS9524576.1"/>
    </source>
</evidence>
<dbReference type="PANTHER" id="PTHR10429:SF0">
    <property type="entry name" value="DNA-3-METHYLADENINE GLYCOSYLASE"/>
    <property type="match status" value="1"/>
</dbReference>
<dbReference type="GO" id="GO:0006284">
    <property type="term" value="P:base-excision repair"/>
    <property type="evidence" value="ECO:0007669"/>
    <property type="project" value="InterPro"/>
</dbReference>
<protein>
    <recommendedName>
        <fullName evidence="5">Putative 3-methyladenine DNA glycosylase</fullName>
        <ecNumber evidence="5">3.2.2.-</ecNumber>
    </recommendedName>
</protein>
<dbReference type="RefSeq" id="WP_213945427.1">
    <property type="nucleotide sequence ID" value="NZ_JAHBGI010000002.1"/>
</dbReference>
<dbReference type="GO" id="GO:0003905">
    <property type="term" value="F:alkylbase DNA N-glycosylase activity"/>
    <property type="evidence" value="ECO:0007669"/>
    <property type="project" value="InterPro"/>
</dbReference>
<dbReference type="HAMAP" id="MF_00527">
    <property type="entry name" value="3MGH"/>
    <property type="match status" value="1"/>
</dbReference>
<proteinExistence type="inferred from homology"/>
<evidence type="ECO:0000256" key="5">
    <source>
        <dbReference type="HAMAP-Rule" id="MF_00527"/>
    </source>
</evidence>
<dbReference type="AlphaFoldDB" id="A0AAP2CJX1"/>
<name>A0AAP2CJX1_9BACT</name>
<reference evidence="6 7" key="1">
    <citation type="submission" date="2021-05" db="EMBL/GenBank/DDBJ databases">
        <authorList>
            <person name="Zhang Z.D."/>
            <person name="Osman G."/>
        </authorList>
    </citation>
    <scope>NUCLEOTIDE SEQUENCE [LARGE SCALE GENOMIC DNA]</scope>
    <source>
        <strain evidence="6 7">KCTC 32217</strain>
    </source>
</reference>
<accession>A0AAP2CJX1</accession>
<dbReference type="GO" id="GO:0003677">
    <property type="term" value="F:DNA binding"/>
    <property type="evidence" value="ECO:0007669"/>
    <property type="project" value="InterPro"/>
</dbReference>
<dbReference type="EMBL" id="JAHCMY010000005">
    <property type="protein sequence ID" value="MBS9524576.1"/>
    <property type="molecule type" value="Genomic_DNA"/>
</dbReference>
<organism evidence="6 7">
    <name type="scientific">Litoribacter ruber</name>
    <dbReference type="NCBI Taxonomy" id="702568"/>
    <lineage>
        <taxon>Bacteria</taxon>
        <taxon>Pseudomonadati</taxon>
        <taxon>Bacteroidota</taxon>
        <taxon>Cytophagia</taxon>
        <taxon>Cytophagales</taxon>
        <taxon>Cyclobacteriaceae</taxon>
        <taxon>Litoribacter</taxon>
    </lineage>
</organism>
<comment type="similarity">
    <text evidence="1 5">Belongs to the DNA glycosylase MPG family.</text>
</comment>
<dbReference type="Proteomes" id="UP001319104">
    <property type="component" value="Unassembled WGS sequence"/>
</dbReference>
<comment type="caution">
    <text evidence="6">The sequence shown here is derived from an EMBL/GenBank/DDBJ whole genome shotgun (WGS) entry which is preliminary data.</text>
</comment>
<keyword evidence="3 5" id="KW-0378">Hydrolase</keyword>
<dbReference type="InterPro" id="IPR036995">
    <property type="entry name" value="MPG_sf"/>
</dbReference>
<gene>
    <name evidence="6" type="ORF">KI659_11200</name>
</gene>
<dbReference type="CDD" id="cd00540">
    <property type="entry name" value="AAG"/>
    <property type="match status" value="1"/>
</dbReference>
<dbReference type="NCBIfam" id="TIGR00567">
    <property type="entry name" value="3mg"/>
    <property type="match status" value="1"/>
</dbReference>
<dbReference type="Pfam" id="PF02245">
    <property type="entry name" value="Pur_DNA_glyco"/>
    <property type="match status" value="1"/>
</dbReference>
<dbReference type="InterPro" id="IPR011034">
    <property type="entry name" value="Formyl_transferase-like_C_sf"/>
</dbReference>
<dbReference type="EC" id="3.2.2.-" evidence="5"/>
<evidence type="ECO:0000256" key="2">
    <source>
        <dbReference type="ARBA" id="ARBA00022763"/>
    </source>
</evidence>
<dbReference type="FunFam" id="3.10.300.10:FF:000001">
    <property type="entry name" value="Putative 3-methyladenine DNA glycosylase"/>
    <property type="match status" value="1"/>
</dbReference>
<dbReference type="Gene3D" id="3.10.300.10">
    <property type="entry name" value="Methylpurine-DNA glycosylase (MPG)"/>
    <property type="match status" value="1"/>
</dbReference>
<evidence type="ECO:0000256" key="1">
    <source>
        <dbReference type="ARBA" id="ARBA00009232"/>
    </source>
</evidence>
<evidence type="ECO:0000256" key="4">
    <source>
        <dbReference type="ARBA" id="ARBA00023204"/>
    </source>
</evidence>
<dbReference type="PANTHER" id="PTHR10429">
    <property type="entry name" value="DNA-3-METHYLADENINE GLYCOSYLASE"/>
    <property type="match status" value="1"/>
</dbReference>
<keyword evidence="2 5" id="KW-0227">DNA damage</keyword>
<dbReference type="SUPFAM" id="SSF50486">
    <property type="entry name" value="FMT C-terminal domain-like"/>
    <property type="match status" value="1"/>
</dbReference>
<keyword evidence="7" id="KW-1185">Reference proteome</keyword>
<sequence length="201" mass="23050">MNLTVLPKEFFLENEVTQISKELLGKIMVSQIGESITAGRIVETEAYDGNKDKACHAYLNRNTKRTEVMFKEGGRSYVYLCYGIHHLFNIVTHIENQANAVLIRALEPLKGIEEMKIRRGMENIKTLCNGPGKLAMAMGIHKQYNDTVLYNKESPIWIGKLESEPKFEIVETTRIGVDYAEEDAALPWRYYIKDNLFISKK</sequence>
<evidence type="ECO:0000313" key="7">
    <source>
        <dbReference type="Proteomes" id="UP001319104"/>
    </source>
</evidence>
<keyword evidence="4 5" id="KW-0234">DNA repair</keyword>
<dbReference type="InterPro" id="IPR003180">
    <property type="entry name" value="MPG"/>
</dbReference>
<evidence type="ECO:0000256" key="3">
    <source>
        <dbReference type="ARBA" id="ARBA00022801"/>
    </source>
</evidence>